<dbReference type="RefSeq" id="WP_120029468.1">
    <property type="nucleotide sequence ID" value="NZ_QVMU01000001.1"/>
</dbReference>
<comment type="caution">
    <text evidence="1">The sequence shown here is derived from an EMBL/GenBank/DDBJ whole genome shotgun (WGS) entry which is preliminary data.</text>
</comment>
<dbReference type="EMBL" id="QVMU01000001">
    <property type="protein sequence ID" value="RJX75717.1"/>
    <property type="molecule type" value="Genomic_DNA"/>
</dbReference>
<dbReference type="AlphaFoldDB" id="A0A3A6R3K0"/>
<organism evidence="1 2">
    <name type="scientific">Vibrio sinensis</name>
    <dbReference type="NCBI Taxonomy" id="2302434"/>
    <lineage>
        <taxon>Bacteria</taxon>
        <taxon>Pseudomonadati</taxon>
        <taxon>Pseudomonadota</taxon>
        <taxon>Gammaproteobacteria</taxon>
        <taxon>Vibrionales</taxon>
        <taxon>Vibrionaceae</taxon>
        <taxon>Vibrio</taxon>
    </lineage>
</organism>
<reference evidence="1 2" key="1">
    <citation type="submission" date="2018-08" db="EMBL/GenBank/DDBJ databases">
        <title>Vibrio isolated from the Eastern China Marginal Seas.</title>
        <authorList>
            <person name="Li Y."/>
        </authorList>
    </citation>
    <scope>NUCLEOTIDE SEQUENCE [LARGE SCALE GENOMIC DNA]</scope>
    <source>
        <strain evidence="1 2">BEI233</strain>
    </source>
</reference>
<evidence type="ECO:0000313" key="1">
    <source>
        <dbReference type="EMBL" id="RJX75717.1"/>
    </source>
</evidence>
<dbReference type="Proteomes" id="UP000273252">
    <property type="component" value="Unassembled WGS sequence"/>
</dbReference>
<proteinExistence type="predicted"/>
<keyword evidence="2" id="KW-1185">Reference proteome</keyword>
<sequence>MSSFIDIEFVCTCGHTVTSLIQVPPPDYAAVKTKDSLNESLEQVYCFECEAEHEVYSSNSFAGITCCINDDDIEVSFTMAPTDNESETDLDWLIGHSRQFCIFEMQIDHVKGLLAENITEDHLFGLHIMLYGHIVAATESYLASTFIHHVTNSRALTKKLVETSPYFGNQKFSLQQLFQKQNAIEQVVASYLQDMIFHDIKKVKPMFKEVLNIDFGNVSWLFKAVSLRHDCVHRAGYDKNGNPVRIYEETVNELLEQSWNFVRVIENQLKDRGPKI</sequence>
<gene>
    <name evidence="1" type="ORF">DZ860_03310</name>
</gene>
<dbReference type="OrthoDB" id="119238at2"/>
<protein>
    <recommendedName>
        <fullName evidence="3">RiboL-PSP-HEPN domain-containing protein</fullName>
    </recommendedName>
</protein>
<evidence type="ECO:0008006" key="3">
    <source>
        <dbReference type="Google" id="ProtNLM"/>
    </source>
</evidence>
<accession>A0A3A6R3K0</accession>
<evidence type="ECO:0000313" key="2">
    <source>
        <dbReference type="Proteomes" id="UP000273252"/>
    </source>
</evidence>
<name>A0A3A6R3K0_9VIBR</name>